<keyword evidence="3 11" id="KW-0813">Transport</keyword>
<dbReference type="PRINTS" id="PR00164">
    <property type="entry name" value="ABC2TRNSPORT"/>
</dbReference>
<dbReference type="GO" id="GO:0015774">
    <property type="term" value="P:polysaccharide transport"/>
    <property type="evidence" value="ECO:0007669"/>
    <property type="project" value="UniProtKB-KW"/>
</dbReference>
<evidence type="ECO:0000256" key="8">
    <source>
        <dbReference type="ARBA" id="ARBA00022989"/>
    </source>
</evidence>
<protein>
    <recommendedName>
        <fullName evidence="11">Transport permease protein</fullName>
    </recommendedName>
</protein>
<reference evidence="13" key="2">
    <citation type="submission" date="2020-09" db="EMBL/GenBank/DDBJ databases">
        <authorList>
            <person name="Sun Q."/>
            <person name="Zhou Y."/>
        </authorList>
    </citation>
    <scope>NUCLEOTIDE SEQUENCE</scope>
    <source>
        <strain evidence="13">CGMCC 1.7081</strain>
    </source>
</reference>
<evidence type="ECO:0000256" key="4">
    <source>
        <dbReference type="ARBA" id="ARBA00022475"/>
    </source>
</evidence>
<evidence type="ECO:0000256" key="6">
    <source>
        <dbReference type="ARBA" id="ARBA00022692"/>
    </source>
</evidence>
<sequence>MAIQPAPAPQTPPSAQYGPHRFATLRTTLALMLREMSTTYGRTPGGYAWAILEPLGAILVLSLGFSLVIRTPQLGTSFILFYATGYMPFSLYQSLSNKISKSIAFSKPLLQYPAVSWLDAVLARFLLNALTGVTVACLLLSGILAVLAHQSVLDLTPVIEAMSMAILLGLAVGTLNCVLVGLFPIWEITWSILTRPLFIASGIFFLYEGMPPLAQDILWYNPLLHIIGLMRSGFYPTYPATYVSHLYVLGVSLALLTLGLILMGRYHRDILNR</sequence>
<dbReference type="InterPro" id="IPR047817">
    <property type="entry name" value="ABC2_TM_bact-type"/>
</dbReference>
<dbReference type="AlphaFoldDB" id="A0A8J3MDP8"/>
<gene>
    <name evidence="13" type="primary">rkpT1</name>
    <name evidence="13" type="ORF">GCM10010961_32910</name>
</gene>
<keyword evidence="6 11" id="KW-0812">Transmembrane</keyword>
<evidence type="ECO:0000256" key="1">
    <source>
        <dbReference type="ARBA" id="ARBA00004651"/>
    </source>
</evidence>
<keyword evidence="14" id="KW-1185">Reference proteome</keyword>
<dbReference type="GO" id="GO:0015920">
    <property type="term" value="P:lipopolysaccharide transport"/>
    <property type="evidence" value="ECO:0007669"/>
    <property type="project" value="TreeGrafter"/>
</dbReference>
<keyword evidence="8 11" id="KW-1133">Transmembrane helix</keyword>
<comment type="similarity">
    <text evidence="2 11">Belongs to the ABC-2 integral membrane protein family.</text>
</comment>
<reference evidence="13" key="1">
    <citation type="journal article" date="2014" name="Int. J. Syst. Evol. Microbiol.">
        <title>Complete genome sequence of Corynebacterium casei LMG S-19264T (=DSM 44701T), isolated from a smear-ripened cheese.</title>
        <authorList>
            <consortium name="US DOE Joint Genome Institute (JGI-PGF)"/>
            <person name="Walter F."/>
            <person name="Albersmeier A."/>
            <person name="Kalinowski J."/>
            <person name="Ruckert C."/>
        </authorList>
    </citation>
    <scope>NUCLEOTIDE SEQUENCE</scope>
    <source>
        <strain evidence="13">CGMCC 1.7081</strain>
    </source>
</reference>
<dbReference type="Pfam" id="PF01061">
    <property type="entry name" value="ABC2_membrane"/>
    <property type="match status" value="1"/>
</dbReference>
<evidence type="ECO:0000256" key="7">
    <source>
        <dbReference type="ARBA" id="ARBA00022903"/>
    </source>
</evidence>
<keyword evidence="10 11" id="KW-0472">Membrane</keyword>
<feature type="transmembrane region" description="Helical" evidence="11">
    <location>
        <begin position="74"/>
        <end position="92"/>
    </location>
</feature>
<feature type="transmembrane region" description="Helical" evidence="11">
    <location>
        <begin position="244"/>
        <end position="263"/>
    </location>
</feature>
<dbReference type="GO" id="GO:0140359">
    <property type="term" value="F:ABC-type transporter activity"/>
    <property type="evidence" value="ECO:0007669"/>
    <property type="project" value="InterPro"/>
</dbReference>
<name>A0A8J3MDP8_9RHOB</name>
<evidence type="ECO:0000313" key="13">
    <source>
        <dbReference type="EMBL" id="GHG97884.1"/>
    </source>
</evidence>
<dbReference type="GO" id="GO:0043190">
    <property type="term" value="C:ATP-binding cassette (ABC) transporter complex"/>
    <property type="evidence" value="ECO:0007669"/>
    <property type="project" value="InterPro"/>
</dbReference>
<feature type="transmembrane region" description="Helical" evidence="11">
    <location>
        <begin position="125"/>
        <end position="149"/>
    </location>
</feature>
<dbReference type="RefSeq" id="WP_051312640.1">
    <property type="nucleotide sequence ID" value="NZ_BNAP01000019.1"/>
</dbReference>
<evidence type="ECO:0000256" key="2">
    <source>
        <dbReference type="ARBA" id="ARBA00007783"/>
    </source>
</evidence>
<keyword evidence="5" id="KW-0762">Sugar transport</keyword>
<evidence type="ECO:0000256" key="3">
    <source>
        <dbReference type="ARBA" id="ARBA00022448"/>
    </source>
</evidence>
<evidence type="ECO:0000259" key="12">
    <source>
        <dbReference type="PROSITE" id="PS51012"/>
    </source>
</evidence>
<evidence type="ECO:0000313" key="14">
    <source>
        <dbReference type="Proteomes" id="UP000611500"/>
    </source>
</evidence>
<evidence type="ECO:0000256" key="9">
    <source>
        <dbReference type="ARBA" id="ARBA00023047"/>
    </source>
</evidence>
<dbReference type="PROSITE" id="PS51012">
    <property type="entry name" value="ABC_TM2"/>
    <property type="match status" value="1"/>
</dbReference>
<dbReference type="EMBL" id="BNAP01000019">
    <property type="protein sequence ID" value="GHG97884.1"/>
    <property type="molecule type" value="Genomic_DNA"/>
</dbReference>
<organism evidence="13 14">
    <name type="scientific">Pseudodonghicola xiamenensis</name>
    <dbReference type="NCBI Taxonomy" id="337702"/>
    <lineage>
        <taxon>Bacteria</taxon>
        <taxon>Pseudomonadati</taxon>
        <taxon>Pseudomonadota</taxon>
        <taxon>Alphaproteobacteria</taxon>
        <taxon>Rhodobacterales</taxon>
        <taxon>Paracoccaceae</taxon>
        <taxon>Pseudodonghicola</taxon>
    </lineage>
</organism>
<feature type="transmembrane region" description="Helical" evidence="11">
    <location>
        <begin position="161"/>
        <end position="182"/>
    </location>
</feature>
<dbReference type="Proteomes" id="UP000611500">
    <property type="component" value="Unassembled WGS sequence"/>
</dbReference>
<comment type="caution">
    <text evidence="11">Lacks conserved residue(s) required for the propagation of feature annotation.</text>
</comment>
<keyword evidence="4 11" id="KW-1003">Cell membrane</keyword>
<keyword evidence="9" id="KW-0625">Polysaccharide transport</keyword>
<evidence type="ECO:0000256" key="10">
    <source>
        <dbReference type="ARBA" id="ARBA00023136"/>
    </source>
</evidence>
<dbReference type="PANTHER" id="PTHR30413:SF10">
    <property type="entry name" value="CAPSULE POLYSACCHARIDE EXPORT INNER-MEMBRANE PROTEIN CTRC"/>
    <property type="match status" value="1"/>
</dbReference>
<accession>A0A8J3MDP8</accession>
<dbReference type="PANTHER" id="PTHR30413">
    <property type="entry name" value="INNER MEMBRANE TRANSPORT PERMEASE"/>
    <property type="match status" value="1"/>
</dbReference>
<dbReference type="InterPro" id="IPR013525">
    <property type="entry name" value="ABC2_TM"/>
</dbReference>
<comment type="caution">
    <text evidence="13">The sequence shown here is derived from an EMBL/GenBank/DDBJ whole genome shotgun (WGS) entry which is preliminary data.</text>
</comment>
<proteinExistence type="inferred from homology"/>
<evidence type="ECO:0000256" key="5">
    <source>
        <dbReference type="ARBA" id="ARBA00022597"/>
    </source>
</evidence>
<comment type="subcellular location">
    <subcellularLocation>
        <location evidence="11">Cell inner membrane</location>
        <topology evidence="11">Multi-pass membrane protein</topology>
    </subcellularLocation>
    <subcellularLocation>
        <location evidence="1">Cell membrane</location>
        <topology evidence="1">Multi-pass membrane protein</topology>
    </subcellularLocation>
</comment>
<feature type="transmembrane region" description="Helical" evidence="11">
    <location>
        <begin position="46"/>
        <end position="67"/>
    </location>
</feature>
<dbReference type="InterPro" id="IPR000412">
    <property type="entry name" value="ABC_2_transport"/>
</dbReference>
<keyword evidence="7" id="KW-0972">Capsule biogenesis/degradation</keyword>
<evidence type="ECO:0000256" key="11">
    <source>
        <dbReference type="RuleBase" id="RU361157"/>
    </source>
</evidence>
<feature type="domain" description="ABC transmembrane type-2" evidence="12">
    <location>
        <begin position="45"/>
        <end position="266"/>
    </location>
</feature>